<reference evidence="1 2" key="1">
    <citation type="submission" date="2016-07" db="EMBL/GenBank/DDBJ databases">
        <title>Enhancement of antibiotic productionsby engineered nitrateutilization in actinobacteria.</title>
        <authorList>
            <person name="Meng S.C."/>
        </authorList>
    </citation>
    <scope>NUCLEOTIDE SEQUENCE [LARGE SCALE GENOMIC DNA]</scope>
    <source>
        <strain evidence="1 2">NRRL 2936</strain>
    </source>
</reference>
<dbReference type="OrthoDB" id="3685630at2"/>
<evidence type="ECO:0000313" key="2">
    <source>
        <dbReference type="Proteomes" id="UP000092598"/>
    </source>
</evidence>
<dbReference type="EMBL" id="CP016438">
    <property type="protein sequence ID" value="ANS63178.1"/>
    <property type="molecule type" value="Genomic_DNA"/>
</dbReference>
<dbReference type="PATRIC" id="fig|1915.4.peg.1121"/>
<dbReference type="Proteomes" id="UP000092598">
    <property type="component" value="Chromosome"/>
</dbReference>
<dbReference type="AlphaFoldDB" id="A0A1B1M3G5"/>
<keyword evidence="2" id="KW-1185">Reference proteome</keyword>
<sequence>MHHNGTRRWSRAVLGALASVTTALGLVAGLAQPAAAADGTPRAVTSYRYTSEAGDWIGQGTSATYTPSTANITVDGSLEAVRFRVENDSAWWDVELAAPYGEKLHPGVYRDAERPAGVTGRAPGLDAGGQSRGCNEVYGQFSVHQIEADASGTVTLLDATYTQRCEAPDAPALKGVIKYRAYPLSFTYASDPGDYPGQGRSGTHRGATSIFSLQEWGIGGLSYDVSGKRERWSALLVPPTGESFEAGRTYQAERGNGPGIAGLDVSGFGGCNRSNGTLTISKLARDDDGTVTALAATFVQHCEGAEPALRGTIHYYA</sequence>
<organism evidence="1 2">
    <name type="scientific">Streptomyces lincolnensis</name>
    <dbReference type="NCBI Taxonomy" id="1915"/>
    <lineage>
        <taxon>Bacteria</taxon>
        <taxon>Bacillati</taxon>
        <taxon>Actinomycetota</taxon>
        <taxon>Actinomycetes</taxon>
        <taxon>Kitasatosporales</taxon>
        <taxon>Streptomycetaceae</taxon>
        <taxon>Streptomyces</taxon>
    </lineage>
</organism>
<gene>
    <name evidence="1" type="ORF">SLINC_0954</name>
</gene>
<name>A0A1B1M3G5_STRLN</name>
<dbReference type="KEGG" id="sls:SLINC_0954"/>
<dbReference type="RefSeq" id="WP_067427338.1">
    <property type="nucleotide sequence ID" value="NZ_CP022744.1"/>
</dbReference>
<accession>A0A1B1M3G5</accession>
<evidence type="ECO:0000313" key="1">
    <source>
        <dbReference type="EMBL" id="ANS63178.1"/>
    </source>
</evidence>
<proteinExistence type="predicted"/>
<protein>
    <submittedName>
        <fullName evidence="1">Uncharacterized protein</fullName>
    </submittedName>
</protein>